<accession>A0A835R1L1</accession>
<comment type="subcellular location">
    <subcellularLocation>
        <location evidence="1">Nucleus</location>
    </subcellularLocation>
</comment>
<dbReference type="Pfam" id="PF03715">
    <property type="entry name" value="Noc2"/>
    <property type="match status" value="1"/>
</dbReference>
<dbReference type="GO" id="GO:0005654">
    <property type="term" value="C:nucleoplasm"/>
    <property type="evidence" value="ECO:0007669"/>
    <property type="project" value="TreeGrafter"/>
</dbReference>
<dbReference type="EMBL" id="JADCNM010000005">
    <property type="protein sequence ID" value="KAG0483785.1"/>
    <property type="molecule type" value="Genomic_DNA"/>
</dbReference>
<dbReference type="PANTHER" id="PTHR12687">
    <property type="entry name" value="NUCLEOLAR COMPLEX 2 AND RAD4-RELATED"/>
    <property type="match status" value="1"/>
</dbReference>
<dbReference type="GO" id="GO:0042273">
    <property type="term" value="P:ribosomal large subunit biogenesis"/>
    <property type="evidence" value="ECO:0007669"/>
    <property type="project" value="TreeGrafter"/>
</dbReference>
<name>A0A835R1L1_VANPL</name>
<evidence type="ECO:0000256" key="2">
    <source>
        <dbReference type="ARBA" id="ARBA00005907"/>
    </source>
</evidence>
<dbReference type="GO" id="GO:0030691">
    <property type="term" value="C:Noc2p-Noc3p complex"/>
    <property type="evidence" value="ECO:0007669"/>
    <property type="project" value="TreeGrafter"/>
</dbReference>
<evidence type="ECO:0000313" key="5">
    <source>
        <dbReference type="Proteomes" id="UP000639772"/>
    </source>
</evidence>
<comment type="caution">
    <text evidence="4">The sequence shown here is derived from an EMBL/GenBank/DDBJ whole genome shotgun (WGS) entry which is preliminary data.</text>
</comment>
<dbReference type="InterPro" id="IPR005343">
    <property type="entry name" value="Noc2"/>
</dbReference>
<evidence type="ECO:0000256" key="1">
    <source>
        <dbReference type="ARBA" id="ARBA00004123"/>
    </source>
</evidence>
<gene>
    <name evidence="4" type="ORF">HPP92_011869</name>
</gene>
<protein>
    <submittedName>
        <fullName evidence="4">Uncharacterized protein</fullName>
    </submittedName>
</protein>
<evidence type="ECO:0000256" key="3">
    <source>
        <dbReference type="ARBA" id="ARBA00023242"/>
    </source>
</evidence>
<proteinExistence type="inferred from homology"/>
<reference evidence="4 5" key="1">
    <citation type="journal article" date="2020" name="Nat. Food">
        <title>A phased Vanilla planifolia genome enables genetic improvement of flavour and production.</title>
        <authorList>
            <person name="Hasing T."/>
            <person name="Tang H."/>
            <person name="Brym M."/>
            <person name="Khazi F."/>
            <person name="Huang T."/>
            <person name="Chambers A.H."/>
        </authorList>
    </citation>
    <scope>NUCLEOTIDE SEQUENCE [LARGE SCALE GENOMIC DNA]</scope>
    <source>
        <tissue evidence="4">Leaf</tissue>
    </source>
</reference>
<dbReference type="PANTHER" id="PTHR12687:SF8">
    <property type="entry name" value="PROTEIN REBELOTE"/>
    <property type="match status" value="1"/>
</dbReference>
<dbReference type="OrthoDB" id="10266662at2759"/>
<dbReference type="Proteomes" id="UP000639772">
    <property type="component" value="Unassembled WGS sequence"/>
</dbReference>
<dbReference type="GO" id="GO:0005730">
    <property type="term" value="C:nucleolus"/>
    <property type="evidence" value="ECO:0007669"/>
    <property type="project" value="TreeGrafter"/>
</dbReference>
<sequence length="70" mass="8463">MQRLHEKLTNEALRRQVKRFIDQVELNKEFIERKRGEVSFSPNNDVAIDSFLLMEKNNSRSSFTQYYRIP</sequence>
<keyword evidence="3" id="KW-0539">Nucleus</keyword>
<comment type="similarity">
    <text evidence="2">Belongs to the NOC2 family.</text>
</comment>
<evidence type="ECO:0000313" key="4">
    <source>
        <dbReference type="EMBL" id="KAG0483785.1"/>
    </source>
</evidence>
<organism evidence="4 5">
    <name type="scientific">Vanilla planifolia</name>
    <name type="common">Vanilla</name>
    <dbReference type="NCBI Taxonomy" id="51239"/>
    <lineage>
        <taxon>Eukaryota</taxon>
        <taxon>Viridiplantae</taxon>
        <taxon>Streptophyta</taxon>
        <taxon>Embryophyta</taxon>
        <taxon>Tracheophyta</taxon>
        <taxon>Spermatophyta</taxon>
        <taxon>Magnoliopsida</taxon>
        <taxon>Liliopsida</taxon>
        <taxon>Asparagales</taxon>
        <taxon>Orchidaceae</taxon>
        <taxon>Vanilloideae</taxon>
        <taxon>Vanilleae</taxon>
        <taxon>Vanilla</taxon>
    </lineage>
</organism>
<dbReference type="AlphaFoldDB" id="A0A835R1L1"/>
<dbReference type="GO" id="GO:0030690">
    <property type="term" value="C:Noc1p-Noc2p complex"/>
    <property type="evidence" value="ECO:0007669"/>
    <property type="project" value="TreeGrafter"/>
</dbReference>